<protein>
    <recommendedName>
        <fullName evidence="2">histidine kinase</fullName>
        <ecNumber evidence="2">2.7.13.3</ecNumber>
    </recommendedName>
</protein>
<dbReference type="InterPro" id="IPR036097">
    <property type="entry name" value="HisK_dim/P_sf"/>
</dbReference>
<gene>
    <name evidence="8" type="ORF">HBA18_15475</name>
</gene>
<dbReference type="Pfam" id="PF00072">
    <property type="entry name" value="Response_reg"/>
    <property type="match status" value="2"/>
</dbReference>
<evidence type="ECO:0000256" key="4">
    <source>
        <dbReference type="PROSITE-ProRule" id="PRU00169"/>
    </source>
</evidence>
<dbReference type="SUPFAM" id="SSF52172">
    <property type="entry name" value="CheY-like"/>
    <property type="match status" value="2"/>
</dbReference>
<dbReference type="InterPro" id="IPR011006">
    <property type="entry name" value="CheY-like_superfamily"/>
</dbReference>
<reference evidence="8 9" key="1">
    <citation type="submission" date="2020-03" db="EMBL/GenBank/DDBJ databases">
        <title>Genome mining reveals the biosynthetic pathways of PHA and ectoines of the halophilic strain Salinivibrio costicola M318 isolated from fermented shrimp paste.</title>
        <authorList>
            <person name="Doan T.V."/>
            <person name="Tran L.T."/>
            <person name="Trieu T.A."/>
            <person name="Nguyen Q.V."/>
            <person name="Quach T.N."/>
            <person name="Phi T.Q."/>
            <person name="Kumar S."/>
        </authorList>
    </citation>
    <scope>NUCLEOTIDE SEQUENCE [LARGE SCALE GENOMIC DNA]</scope>
    <source>
        <strain evidence="8 9">M318</strain>
    </source>
</reference>
<feature type="domain" description="Response regulatory" evidence="7">
    <location>
        <begin position="485"/>
        <end position="606"/>
    </location>
</feature>
<evidence type="ECO:0000313" key="9">
    <source>
        <dbReference type="Proteomes" id="UP000501408"/>
    </source>
</evidence>
<dbReference type="InterPro" id="IPR033414">
    <property type="entry name" value="Sensor_dom"/>
</dbReference>
<dbReference type="PROSITE" id="PS50109">
    <property type="entry name" value="HIS_KIN"/>
    <property type="match status" value="1"/>
</dbReference>
<dbReference type="Pfam" id="PF02518">
    <property type="entry name" value="HATPase_c"/>
    <property type="match status" value="1"/>
</dbReference>
<feature type="modified residue" description="4-aspartylphosphate" evidence="4">
    <location>
        <position position="678"/>
    </location>
</feature>
<evidence type="ECO:0000256" key="5">
    <source>
        <dbReference type="SAM" id="Phobius"/>
    </source>
</evidence>
<name>A0ABX6K8E5_SALCS</name>
<dbReference type="PANTHER" id="PTHR45339">
    <property type="entry name" value="HYBRID SIGNAL TRANSDUCTION HISTIDINE KINASE J"/>
    <property type="match status" value="1"/>
</dbReference>
<dbReference type="EC" id="2.7.13.3" evidence="2"/>
<feature type="domain" description="Histidine kinase" evidence="6">
    <location>
        <begin position="247"/>
        <end position="467"/>
    </location>
</feature>
<dbReference type="SUPFAM" id="SSF55874">
    <property type="entry name" value="ATPase domain of HSP90 chaperone/DNA topoisomerase II/histidine kinase"/>
    <property type="match status" value="1"/>
</dbReference>
<dbReference type="Gene3D" id="3.30.565.10">
    <property type="entry name" value="Histidine kinase-like ATPase, C-terminal domain"/>
    <property type="match status" value="1"/>
</dbReference>
<feature type="transmembrane region" description="Helical" evidence="5">
    <location>
        <begin position="12"/>
        <end position="38"/>
    </location>
</feature>
<accession>A0ABX6K8E5</accession>
<evidence type="ECO:0000256" key="3">
    <source>
        <dbReference type="ARBA" id="ARBA00022553"/>
    </source>
</evidence>
<evidence type="ECO:0000313" key="8">
    <source>
        <dbReference type="EMBL" id="QIR07792.1"/>
    </source>
</evidence>
<dbReference type="CDD" id="cd00082">
    <property type="entry name" value="HisKA"/>
    <property type="match status" value="1"/>
</dbReference>
<dbReference type="SMART" id="SM00387">
    <property type="entry name" value="HATPase_c"/>
    <property type="match status" value="1"/>
</dbReference>
<feature type="modified residue" description="4-aspartylphosphate" evidence="4">
    <location>
        <position position="539"/>
    </location>
</feature>
<dbReference type="Pfam" id="PF00512">
    <property type="entry name" value="HisKA"/>
    <property type="match status" value="1"/>
</dbReference>
<dbReference type="InterPro" id="IPR005467">
    <property type="entry name" value="His_kinase_dom"/>
</dbReference>
<dbReference type="RefSeq" id="WP_167315309.1">
    <property type="nucleotide sequence ID" value="NZ_CP050267.1"/>
</dbReference>
<dbReference type="InterPro" id="IPR001789">
    <property type="entry name" value="Sig_transdc_resp-reg_receiver"/>
</dbReference>
<dbReference type="InterPro" id="IPR003661">
    <property type="entry name" value="HisK_dim/P_dom"/>
</dbReference>
<feature type="transmembrane region" description="Helical" evidence="5">
    <location>
        <begin position="148"/>
        <end position="170"/>
    </location>
</feature>
<dbReference type="EMBL" id="CP050267">
    <property type="protein sequence ID" value="QIR07792.1"/>
    <property type="molecule type" value="Genomic_DNA"/>
</dbReference>
<organism evidence="8 9">
    <name type="scientific">Salinivibrio costicola</name>
    <name type="common">Vibrio costicola</name>
    <dbReference type="NCBI Taxonomy" id="51367"/>
    <lineage>
        <taxon>Bacteria</taxon>
        <taxon>Pseudomonadati</taxon>
        <taxon>Pseudomonadota</taxon>
        <taxon>Gammaproteobacteria</taxon>
        <taxon>Vibrionales</taxon>
        <taxon>Vibrionaceae</taxon>
        <taxon>Salinivibrio</taxon>
    </lineage>
</organism>
<dbReference type="Gene3D" id="1.10.287.130">
    <property type="match status" value="1"/>
</dbReference>
<evidence type="ECO:0000259" key="7">
    <source>
        <dbReference type="PROSITE" id="PS50110"/>
    </source>
</evidence>
<dbReference type="CDD" id="cd17546">
    <property type="entry name" value="REC_hyHK_CKI1_RcsC-like"/>
    <property type="match status" value="1"/>
</dbReference>
<dbReference type="Gene3D" id="3.40.50.2300">
    <property type="match status" value="2"/>
</dbReference>
<dbReference type="PROSITE" id="PS50110">
    <property type="entry name" value="RESPONSE_REGULATORY"/>
    <property type="match status" value="2"/>
</dbReference>
<dbReference type="SUPFAM" id="SSF47384">
    <property type="entry name" value="Homodimeric domain of signal transducing histidine kinase"/>
    <property type="match status" value="1"/>
</dbReference>
<evidence type="ECO:0000259" key="6">
    <source>
        <dbReference type="PROSITE" id="PS50109"/>
    </source>
</evidence>
<sequence>MKADTAVARSSLSVALITKLTLCWALLTAMVAALLLYVDYQEHKADVERALLMTAEKDLSVMASHLWWEESTAFERQVERLIAQPHIDYLRVFDSDGTRVERGVAPSDQALEYSWPLVYRDAGNEYMLGNLNIASNYTATKASMSEHLMWTVAAWLCLCASGIAISLWIISRELTTPLAKMRHQINVWDADNKPVFLSTPKNRHAWSDLETRYNTMIARCRERLSCMDDDRRYAEQASQKKSEFLANMSHEIRTPMNGIIGMASLLKGTDLNDEQQEFVEMLETSSISLLDIINDILDFSKIEAGKLELEPLELNVFELGKDIENLFTLRAKEKNLQFHCDIDKDISPLLIGDAPRLRQVMINLVGNAVKFTESGEVAVGVSSVSESDDSCVLRFEVKDTGPGVPFEQQSRIFNKFEQGDDLTAQSQGTGLGLAISQQIVHLMGGTLRLESEPGKGSRFFFTVRFSKSNVPLATPVEAYLFAGAPMLLVDDSRLNMRITTAQLSNLGCQVTCCMHPDDAMSLIEERISSQYPFKVVILDKLMPKTDGFSLATKIRAQFGKESPAIMMLTAAPDGLDKPRIERAGIEGYLGRPYQFNDLKSHLVRILQQRQPTLGVVRSTGQSSSLAGLHVLVVEDTKVNQRVTEAMLSKLGVRVTVAENGQQALDYWQKQPFDLIFMDCQMPVMDGYQASRRIREQETRFNRTPIVALTANATAEDKDACLEAGMDDYIAKPVRKDDLATMLKKHTFTSETQLLTKS</sequence>
<keyword evidence="5" id="KW-0812">Transmembrane</keyword>
<keyword evidence="5" id="KW-0472">Membrane</keyword>
<keyword evidence="9" id="KW-1185">Reference proteome</keyword>
<feature type="domain" description="Response regulatory" evidence="7">
    <location>
        <begin position="629"/>
        <end position="746"/>
    </location>
</feature>
<dbReference type="PRINTS" id="PR00344">
    <property type="entry name" value="BCTRLSENSOR"/>
</dbReference>
<dbReference type="Pfam" id="PF17149">
    <property type="entry name" value="CHASE5"/>
    <property type="match status" value="1"/>
</dbReference>
<proteinExistence type="predicted"/>
<dbReference type="InterPro" id="IPR036890">
    <property type="entry name" value="HATPase_C_sf"/>
</dbReference>
<dbReference type="InterPro" id="IPR004358">
    <property type="entry name" value="Sig_transdc_His_kin-like_C"/>
</dbReference>
<dbReference type="SMART" id="SM00448">
    <property type="entry name" value="REC"/>
    <property type="match status" value="2"/>
</dbReference>
<keyword evidence="3 4" id="KW-0597">Phosphoprotein</keyword>
<dbReference type="PANTHER" id="PTHR45339:SF5">
    <property type="entry name" value="HISTIDINE KINASE"/>
    <property type="match status" value="1"/>
</dbReference>
<evidence type="ECO:0000256" key="2">
    <source>
        <dbReference type="ARBA" id="ARBA00012438"/>
    </source>
</evidence>
<dbReference type="CDD" id="cd16922">
    <property type="entry name" value="HATPase_EvgS-ArcB-TorS-like"/>
    <property type="match status" value="1"/>
</dbReference>
<dbReference type="SMART" id="SM00388">
    <property type="entry name" value="HisKA"/>
    <property type="match status" value="1"/>
</dbReference>
<comment type="catalytic activity">
    <reaction evidence="1">
        <text>ATP + protein L-histidine = ADP + protein N-phospho-L-histidine.</text>
        <dbReference type="EC" id="2.7.13.3"/>
    </reaction>
</comment>
<keyword evidence="5" id="KW-1133">Transmembrane helix</keyword>
<dbReference type="InterPro" id="IPR003594">
    <property type="entry name" value="HATPase_dom"/>
</dbReference>
<dbReference type="Proteomes" id="UP000501408">
    <property type="component" value="Chromosome 2"/>
</dbReference>
<evidence type="ECO:0000256" key="1">
    <source>
        <dbReference type="ARBA" id="ARBA00000085"/>
    </source>
</evidence>